<evidence type="ECO:0000256" key="1">
    <source>
        <dbReference type="ARBA" id="ARBA00008553"/>
    </source>
</evidence>
<dbReference type="SUPFAM" id="SSF55282">
    <property type="entry name" value="RL5-like"/>
    <property type="match status" value="1"/>
</dbReference>
<dbReference type="PIRSF" id="PIRSF002161">
    <property type="entry name" value="Ribosomal_L5"/>
    <property type="match status" value="1"/>
</dbReference>
<evidence type="ECO:0000256" key="3">
    <source>
        <dbReference type="ARBA" id="ARBA00023274"/>
    </source>
</evidence>
<comment type="function">
    <text evidence="4">This is 1 of the proteins that bind and probably mediate the attachment of the 5S RNA into the large ribosomal subunit, where it forms part of the central protuberance. In the 70S ribosome it contacts protein S13 of the 30S subunit (bridge B1b), connecting the 2 subunits; this bridge is implicated in subunit movement. Contacts the P site tRNA; the 5S rRNA and some of its associated proteins might help stabilize positioning of ribosome-bound tRNAs.</text>
</comment>
<reference evidence="8 9" key="1">
    <citation type="submission" date="2024-02" db="EMBL/GenBank/DDBJ databases">
        <title>A novel Gemmatimonadota bacterium.</title>
        <authorList>
            <person name="Du Z.-J."/>
            <person name="Ye Y.-Q."/>
        </authorList>
    </citation>
    <scope>NUCLEOTIDE SEQUENCE [LARGE SCALE GENOMIC DNA]</scope>
    <source>
        <strain evidence="8 9">DH-20</strain>
    </source>
</reference>
<dbReference type="InterPro" id="IPR020929">
    <property type="entry name" value="Ribosomal_uL5_CS"/>
</dbReference>
<evidence type="ECO:0000259" key="7">
    <source>
        <dbReference type="Pfam" id="PF00673"/>
    </source>
</evidence>
<dbReference type="HAMAP" id="MF_01333_B">
    <property type="entry name" value="Ribosomal_uL5_B"/>
    <property type="match status" value="1"/>
</dbReference>
<comment type="similarity">
    <text evidence="1 4 5">Belongs to the universal ribosomal protein uL5 family.</text>
</comment>
<evidence type="ECO:0000256" key="5">
    <source>
        <dbReference type="RuleBase" id="RU003930"/>
    </source>
</evidence>
<keyword evidence="4" id="KW-0694">RNA-binding</keyword>
<evidence type="ECO:0000256" key="4">
    <source>
        <dbReference type="HAMAP-Rule" id="MF_01333"/>
    </source>
</evidence>
<dbReference type="InterPro" id="IPR022803">
    <property type="entry name" value="Ribosomal_uL5_dom_sf"/>
</dbReference>
<dbReference type="InterPro" id="IPR020930">
    <property type="entry name" value="Ribosomal_uL5_bac-type"/>
</dbReference>
<keyword evidence="2 4" id="KW-0689">Ribosomal protein</keyword>
<comment type="subunit">
    <text evidence="4">Part of the 50S ribosomal subunit; part of the 5S rRNA/L5/L18/L25 subcomplex. Contacts the 5S rRNA and the P site tRNA. Forms a bridge to the 30S subunit in the 70S ribosome.</text>
</comment>
<gene>
    <name evidence="4 8" type="primary">rplE</name>
    <name evidence="8" type="ORF">WI372_06820</name>
</gene>
<dbReference type="Proteomes" id="UP001484239">
    <property type="component" value="Unassembled WGS sequence"/>
</dbReference>
<evidence type="ECO:0000313" key="9">
    <source>
        <dbReference type="Proteomes" id="UP001484239"/>
    </source>
</evidence>
<keyword evidence="4" id="KW-0699">rRNA-binding</keyword>
<accession>A0ABU9E7H8</accession>
<dbReference type="PROSITE" id="PS00358">
    <property type="entry name" value="RIBOSOMAL_L5"/>
    <property type="match status" value="1"/>
</dbReference>
<dbReference type="RefSeq" id="WP_405279921.1">
    <property type="nucleotide sequence ID" value="NZ_CP144380.1"/>
</dbReference>
<feature type="domain" description="Large ribosomal subunit protein uL5 C-terminal" evidence="7">
    <location>
        <begin position="87"/>
        <end position="180"/>
    </location>
</feature>
<keyword evidence="9" id="KW-1185">Reference proteome</keyword>
<organism evidence="8 9">
    <name type="scientific">Gaopeijia maritima</name>
    <dbReference type="NCBI Taxonomy" id="3119007"/>
    <lineage>
        <taxon>Bacteria</taxon>
        <taxon>Pseudomonadati</taxon>
        <taxon>Gemmatimonadota</taxon>
        <taxon>Longimicrobiia</taxon>
        <taxon>Gaopeijiales</taxon>
        <taxon>Gaopeijiaceae</taxon>
        <taxon>Gaopeijia</taxon>
    </lineage>
</organism>
<dbReference type="InterPro" id="IPR002132">
    <property type="entry name" value="Ribosomal_uL5"/>
</dbReference>
<keyword evidence="4" id="KW-0820">tRNA-binding</keyword>
<sequence length="193" mass="21808">MEATPRLLNHYHEHVRPRMTELFGFENPNQVPRITKVKINVGVGEASKNQKLLDSVVEELGLITGQKALITRARKSISNFGLREGMPVGAAVTLRKRRMYEFLDRLVSVAIPRVRDFRGLNTRSFDGRGNYTMGVKEQIIFPEINYDRVNRIHGMDISVVTDTDKDDEALALLREMGFPFRGEEPVIIGANGA</sequence>
<feature type="domain" description="Large ribosomal subunit protein uL5 N-terminal" evidence="6">
    <location>
        <begin position="27"/>
        <end position="83"/>
    </location>
</feature>
<dbReference type="GO" id="GO:0005840">
    <property type="term" value="C:ribosome"/>
    <property type="evidence" value="ECO:0007669"/>
    <property type="project" value="UniProtKB-KW"/>
</dbReference>
<dbReference type="PANTHER" id="PTHR11994">
    <property type="entry name" value="60S RIBOSOMAL PROTEIN L11-RELATED"/>
    <property type="match status" value="1"/>
</dbReference>
<dbReference type="Pfam" id="PF00281">
    <property type="entry name" value="Ribosomal_L5"/>
    <property type="match status" value="1"/>
</dbReference>
<dbReference type="Gene3D" id="3.30.1440.10">
    <property type="match status" value="1"/>
</dbReference>
<protein>
    <recommendedName>
        <fullName evidence="4">Large ribosomal subunit protein uL5</fullName>
    </recommendedName>
</protein>
<evidence type="ECO:0000256" key="2">
    <source>
        <dbReference type="ARBA" id="ARBA00022980"/>
    </source>
</evidence>
<comment type="caution">
    <text evidence="8">The sequence shown here is derived from an EMBL/GenBank/DDBJ whole genome shotgun (WGS) entry which is preliminary data.</text>
</comment>
<evidence type="ECO:0000313" key="8">
    <source>
        <dbReference type="EMBL" id="MEK9500685.1"/>
    </source>
</evidence>
<evidence type="ECO:0000259" key="6">
    <source>
        <dbReference type="Pfam" id="PF00281"/>
    </source>
</evidence>
<dbReference type="InterPro" id="IPR031310">
    <property type="entry name" value="Ribosomal_uL5_N"/>
</dbReference>
<dbReference type="Pfam" id="PF00673">
    <property type="entry name" value="Ribosomal_L5_C"/>
    <property type="match status" value="1"/>
</dbReference>
<dbReference type="InterPro" id="IPR031309">
    <property type="entry name" value="Ribosomal_uL5_C"/>
</dbReference>
<keyword evidence="3 4" id="KW-0687">Ribonucleoprotein</keyword>
<proteinExistence type="inferred from homology"/>
<name>A0ABU9E7H8_9BACT</name>
<dbReference type="NCBIfam" id="NF000585">
    <property type="entry name" value="PRK00010.1"/>
    <property type="match status" value="1"/>
</dbReference>
<dbReference type="EMBL" id="JBBHLI010000003">
    <property type="protein sequence ID" value="MEK9500685.1"/>
    <property type="molecule type" value="Genomic_DNA"/>
</dbReference>